<dbReference type="AlphaFoldDB" id="A0A444VHY9"/>
<protein>
    <submittedName>
        <fullName evidence="3">NAD-dependent epimerase</fullName>
    </submittedName>
</protein>
<dbReference type="RefSeq" id="WP_129655959.1">
    <property type="nucleotide sequence ID" value="NZ_ML142914.1"/>
</dbReference>
<dbReference type="GO" id="GO:0006567">
    <property type="term" value="P:L-threonine catabolic process"/>
    <property type="evidence" value="ECO:0007669"/>
    <property type="project" value="TreeGrafter"/>
</dbReference>
<name>A0A444VHY9_9FLAO</name>
<accession>A0A444VHY9</accession>
<comment type="similarity">
    <text evidence="1">Belongs to the NAD(P)-dependent epimerase/dehydratase family.</text>
</comment>
<dbReference type="GO" id="GO:0008743">
    <property type="term" value="F:L-threonine 3-dehydrogenase activity"/>
    <property type="evidence" value="ECO:0007669"/>
    <property type="project" value="TreeGrafter"/>
</dbReference>
<dbReference type="Gene3D" id="3.40.50.720">
    <property type="entry name" value="NAD(P)-binding Rossmann-like Domain"/>
    <property type="match status" value="1"/>
</dbReference>
<evidence type="ECO:0000313" key="4">
    <source>
        <dbReference type="Proteomes" id="UP000290261"/>
    </source>
</evidence>
<dbReference type="Pfam" id="PF01370">
    <property type="entry name" value="Epimerase"/>
    <property type="match status" value="1"/>
</dbReference>
<dbReference type="PANTHER" id="PTHR42687">
    <property type="entry name" value="L-THREONINE 3-DEHYDROGENASE"/>
    <property type="match status" value="1"/>
</dbReference>
<proteinExistence type="inferred from homology"/>
<dbReference type="InterPro" id="IPR001509">
    <property type="entry name" value="Epimerase_deHydtase"/>
</dbReference>
<dbReference type="Proteomes" id="UP000290261">
    <property type="component" value="Unassembled WGS sequence"/>
</dbReference>
<sequence>MLKDKQRILVIGAGGQLGQELVRTLTAVFGEDRVVASDIDRTKARYFKQCPFEPLNVFATEHMETIVQHYNIKHIYHLAAILSAHGEKHPMATWQVNLDGLLQVLEVSKKMKVERVFWPSSIAVFGKHSPLENTPQHGMRDAGTVYGIAKAAGELWCQYYYERYGLDVRCLRYPGLIGHRSLPGGGTTDYAVDFYHRAVKGESYTCYLAPDIRLPMLYMPDAIKAALQLMKAPRERIRVRSGYNLQGMSVTPKEIELSIQRFCPDFKVVYEPDQRQAIAEGWPRAVYDAPASKDWGWAPKYDLDFMSEDILMHLMERIG</sequence>
<evidence type="ECO:0000259" key="2">
    <source>
        <dbReference type="Pfam" id="PF01370"/>
    </source>
</evidence>
<dbReference type="InterPro" id="IPR051225">
    <property type="entry name" value="NAD(P)_epim/dehydratase"/>
</dbReference>
<keyword evidence="4" id="KW-1185">Reference proteome</keyword>
<dbReference type="InterPro" id="IPR036291">
    <property type="entry name" value="NAD(P)-bd_dom_sf"/>
</dbReference>
<feature type="domain" description="NAD-dependent epimerase/dehydratase" evidence="2">
    <location>
        <begin position="8"/>
        <end position="235"/>
    </location>
</feature>
<gene>
    <name evidence="3" type="ORF">DN53_05460</name>
</gene>
<dbReference type="EMBL" id="JJMP01000010">
    <property type="protein sequence ID" value="RYC50372.1"/>
    <property type="molecule type" value="Genomic_DNA"/>
</dbReference>
<dbReference type="SUPFAM" id="SSF51735">
    <property type="entry name" value="NAD(P)-binding Rossmann-fold domains"/>
    <property type="match status" value="1"/>
</dbReference>
<organism evidence="3 4">
    <name type="scientific">Flagellimonas olearia</name>
    <dbReference type="NCBI Taxonomy" id="552546"/>
    <lineage>
        <taxon>Bacteria</taxon>
        <taxon>Pseudomonadati</taxon>
        <taxon>Bacteroidota</taxon>
        <taxon>Flavobacteriia</taxon>
        <taxon>Flavobacteriales</taxon>
        <taxon>Flavobacteriaceae</taxon>
        <taxon>Flagellimonas</taxon>
    </lineage>
</organism>
<dbReference type="PANTHER" id="PTHR42687:SF1">
    <property type="entry name" value="L-THREONINE 3-DEHYDROGENASE, MITOCHONDRIAL"/>
    <property type="match status" value="1"/>
</dbReference>
<evidence type="ECO:0000313" key="3">
    <source>
        <dbReference type="EMBL" id="RYC50372.1"/>
    </source>
</evidence>
<reference evidence="3 4" key="1">
    <citation type="submission" date="2014-04" db="EMBL/GenBank/DDBJ databases">
        <title>Whole genome of Muricauda olearia.</title>
        <authorList>
            <person name="Zhang X.-H."/>
            <person name="Tang K."/>
        </authorList>
    </citation>
    <scope>NUCLEOTIDE SEQUENCE [LARGE SCALE GENOMIC DNA]</scope>
    <source>
        <strain evidence="3 4">Th120</strain>
    </source>
</reference>
<evidence type="ECO:0000256" key="1">
    <source>
        <dbReference type="ARBA" id="ARBA00007637"/>
    </source>
</evidence>
<comment type="caution">
    <text evidence="3">The sequence shown here is derived from an EMBL/GenBank/DDBJ whole genome shotgun (WGS) entry which is preliminary data.</text>
</comment>